<evidence type="ECO:0000313" key="10">
    <source>
        <dbReference type="Proteomes" id="UP000249799"/>
    </source>
</evidence>
<keyword evidence="4 8" id="KW-0554">One-carbon metabolism</keyword>
<sequence>MGKSPLKISAIAACDLQMTIGSEGGMPWDLPADMRHFVRTTRDKPVIMGRRTFESLPGPLKGRLNIVLTRQTDFAAPAGVRVARSIEESLEIARQSAPHEVMVIGGAGIYAQFIPRCDRIYLTVIHAQFEDGDTFFPAIDLVEWDIVSRDAHPPDAKNAYAYRFFILERAAPGALQARHLQAAQPLPEALRA</sequence>
<dbReference type="SUPFAM" id="SSF53597">
    <property type="entry name" value="Dihydrofolate reductase-like"/>
    <property type="match status" value="1"/>
</dbReference>
<evidence type="ECO:0000256" key="6">
    <source>
        <dbReference type="ARBA" id="ARBA00023002"/>
    </source>
</evidence>
<keyword evidence="6 8" id="KW-0560">Oxidoreductase</keyword>
<dbReference type="Proteomes" id="UP000249799">
    <property type="component" value="Chromosome"/>
</dbReference>
<dbReference type="InterPro" id="IPR024072">
    <property type="entry name" value="DHFR-like_dom_sf"/>
</dbReference>
<dbReference type="PANTHER" id="PTHR48069">
    <property type="entry name" value="DIHYDROFOLATE REDUCTASE"/>
    <property type="match status" value="1"/>
</dbReference>
<dbReference type="GO" id="GO:0046452">
    <property type="term" value="P:dihydrofolate metabolic process"/>
    <property type="evidence" value="ECO:0007669"/>
    <property type="project" value="TreeGrafter"/>
</dbReference>
<dbReference type="GO" id="GO:0005829">
    <property type="term" value="C:cytosol"/>
    <property type="evidence" value="ECO:0007669"/>
    <property type="project" value="TreeGrafter"/>
</dbReference>
<comment type="pathway">
    <text evidence="1 8">Cofactor biosynthesis; tetrahydrofolate biosynthesis; 5,6,7,8-tetrahydrofolate from 7,8-dihydrofolate: step 1/1.</text>
</comment>
<dbReference type="GO" id="GO:0004146">
    <property type="term" value="F:dihydrofolate reductase activity"/>
    <property type="evidence" value="ECO:0007669"/>
    <property type="project" value="UniProtKB-EC"/>
</dbReference>
<dbReference type="GO" id="GO:0006730">
    <property type="term" value="P:one-carbon metabolic process"/>
    <property type="evidence" value="ECO:0007669"/>
    <property type="project" value="UniProtKB-KW"/>
</dbReference>
<dbReference type="OrthoDB" id="9804315at2"/>
<dbReference type="Pfam" id="PF00186">
    <property type="entry name" value="DHFR_1"/>
    <property type="match status" value="1"/>
</dbReference>
<dbReference type="FunFam" id="3.40.430.10:FF:000001">
    <property type="entry name" value="Dihydrofolate reductase"/>
    <property type="match status" value="1"/>
</dbReference>
<evidence type="ECO:0000313" key="9">
    <source>
        <dbReference type="EMBL" id="AWV91337.1"/>
    </source>
</evidence>
<evidence type="ECO:0000256" key="1">
    <source>
        <dbReference type="ARBA" id="ARBA00004903"/>
    </source>
</evidence>
<dbReference type="GO" id="GO:0070401">
    <property type="term" value="F:NADP+ binding"/>
    <property type="evidence" value="ECO:0007669"/>
    <property type="project" value="UniProtKB-ARBA"/>
</dbReference>
<evidence type="ECO:0000256" key="7">
    <source>
        <dbReference type="ARBA" id="ARBA00025067"/>
    </source>
</evidence>
<dbReference type="InterPro" id="IPR001796">
    <property type="entry name" value="DHFR_dom"/>
</dbReference>
<comment type="similarity">
    <text evidence="2 8">Belongs to the dihydrofolate reductase family.</text>
</comment>
<comment type="catalytic activity">
    <reaction evidence="8">
        <text>(6S)-5,6,7,8-tetrahydrofolate + NADP(+) = 7,8-dihydrofolate + NADPH + H(+)</text>
        <dbReference type="Rhea" id="RHEA:15009"/>
        <dbReference type="ChEBI" id="CHEBI:15378"/>
        <dbReference type="ChEBI" id="CHEBI:57451"/>
        <dbReference type="ChEBI" id="CHEBI:57453"/>
        <dbReference type="ChEBI" id="CHEBI:57783"/>
        <dbReference type="ChEBI" id="CHEBI:58349"/>
        <dbReference type="EC" id="1.5.1.3"/>
    </reaction>
</comment>
<dbReference type="AlphaFoldDB" id="A0A2Z4FQN8"/>
<reference evidence="9 10" key="1">
    <citation type="submission" date="2018-06" db="EMBL/GenBank/DDBJ databases">
        <title>Lujinxingia sediminis gen. nov. sp. nov., a new facultative anaerobic member of the class Deltaproteobacteria, and proposal of Lujinxingaceae fam. nov.</title>
        <authorList>
            <person name="Guo L.-Y."/>
            <person name="Li C.-M."/>
            <person name="Wang S."/>
            <person name="Du Z.-J."/>
        </authorList>
    </citation>
    <scope>NUCLEOTIDE SEQUENCE [LARGE SCALE GENOMIC DNA]</scope>
    <source>
        <strain evidence="9 10">FA350</strain>
    </source>
</reference>
<organism evidence="9 10">
    <name type="scientific">Bradymonas sediminis</name>
    <dbReference type="NCBI Taxonomy" id="1548548"/>
    <lineage>
        <taxon>Bacteria</taxon>
        <taxon>Deltaproteobacteria</taxon>
        <taxon>Bradymonadales</taxon>
        <taxon>Bradymonadaceae</taxon>
        <taxon>Bradymonas</taxon>
    </lineage>
</organism>
<keyword evidence="10" id="KW-1185">Reference proteome</keyword>
<name>A0A2Z4FQN8_9DELT</name>
<keyword evidence="5 8" id="KW-0521">NADP</keyword>
<evidence type="ECO:0000256" key="3">
    <source>
        <dbReference type="ARBA" id="ARBA00012856"/>
    </source>
</evidence>
<dbReference type="PRINTS" id="PR00070">
    <property type="entry name" value="DHFR"/>
</dbReference>
<gene>
    <name evidence="9" type="ORF">DN745_02970</name>
</gene>
<dbReference type="PANTHER" id="PTHR48069:SF3">
    <property type="entry name" value="DIHYDROFOLATE REDUCTASE"/>
    <property type="match status" value="1"/>
</dbReference>
<evidence type="ECO:0000256" key="4">
    <source>
        <dbReference type="ARBA" id="ARBA00022563"/>
    </source>
</evidence>
<accession>A0A2Z4FQN8</accession>
<dbReference type="EC" id="1.5.1.3" evidence="3 8"/>
<dbReference type="UniPathway" id="UPA00077">
    <property type="reaction ID" value="UER00158"/>
</dbReference>
<dbReference type="EMBL" id="CP030032">
    <property type="protein sequence ID" value="AWV91337.1"/>
    <property type="molecule type" value="Genomic_DNA"/>
</dbReference>
<dbReference type="PIRSF" id="PIRSF000194">
    <property type="entry name" value="DHFR"/>
    <property type="match status" value="1"/>
</dbReference>
<evidence type="ECO:0000256" key="5">
    <source>
        <dbReference type="ARBA" id="ARBA00022857"/>
    </source>
</evidence>
<protein>
    <recommendedName>
        <fullName evidence="3 8">Dihydrofolate reductase</fullName>
        <ecNumber evidence="3 8">1.5.1.3</ecNumber>
    </recommendedName>
</protein>
<proteinExistence type="inferred from homology"/>
<dbReference type="GO" id="GO:0046654">
    <property type="term" value="P:tetrahydrofolate biosynthetic process"/>
    <property type="evidence" value="ECO:0007669"/>
    <property type="project" value="UniProtKB-UniPathway"/>
</dbReference>
<dbReference type="KEGG" id="bsed:DN745_02970"/>
<comment type="function">
    <text evidence="7 8">Key enzyme in folate metabolism. Catalyzes an essential reaction for de novo glycine and purine synthesis, and for DNA precursor synthesis.</text>
</comment>
<evidence type="ECO:0000256" key="8">
    <source>
        <dbReference type="PIRNR" id="PIRNR000194"/>
    </source>
</evidence>
<dbReference type="CDD" id="cd00209">
    <property type="entry name" value="DHFR"/>
    <property type="match status" value="1"/>
</dbReference>
<dbReference type="PROSITE" id="PS51330">
    <property type="entry name" value="DHFR_2"/>
    <property type="match status" value="1"/>
</dbReference>
<dbReference type="GO" id="GO:0046655">
    <property type="term" value="P:folic acid metabolic process"/>
    <property type="evidence" value="ECO:0007669"/>
    <property type="project" value="TreeGrafter"/>
</dbReference>
<dbReference type="InterPro" id="IPR012259">
    <property type="entry name" value="DHFR"/>
</dbReference>
<evidence type="ECO:0000256" key="2">
    <source>
        <dbReference type="ARBA" id="ARBA00009539"/>
    </source>
</evidence>
<dbReference type="Gene3D" id="3.40.430.10">
    <property type="entry name" value="Dihydrofolate Reductase, subunit A"/>
    <property type="match status" value="1"/>
</dbReference>